<keyword evidence="2" id="KW-1185">Reference proteome</keyword>
<gene>
    <name evidence="1" type="ORF">H8K27_03030</name>
</gene>
<comment type="caution">
    <text evidence="1">The sequence shown here is derived from an EMBL/GenBank/DDBJ whole genome shotgun (WGS) entry which is preliminary data.</text>
</comment>
<evidence type="ECO:0000313" key="2">
    <source>
        <dbReference type="Proteomes" id="UP000613113"/>
    </source>
</evidence>
<dbReference type="SUPFAM" id="SSF52540">
    <property type="entry name" value="P-loop containing nucleoside triphosphate hydrolases"/>
    <property type="match status" value="1"/>
</dbReference>
<accession>A0ABR6YJM6</accession>
<dbReference type="EMBL" id="JACOGC010000001">
    <property type="protein sequence ID" value="MBC3884096.1"/>
    <property type="molecule type" value="Genomic_DNA"/>
</dbReference>
<reference evidence="1 2" key="1">
    <citation type="submission" date="2020-08" db="EMBL/GenBank/DDBJ databases">
        <title>Novel species isolated from subtropical streams in China.</title>
        <authorList>
            <person name="Lu H."/>
        </authorList>
    </citation>
    <scope>NUCLEOTIDE SEQUENCE [LARGE SCALE GENOMIC DNA]</scope>
    <source>
        <strain evidence="1 2">FT31W</strain>
    </source>
</reference>
<dbReference type="InterPro" id="IPR027417">
    <property type="entry name" value="P-loop_NTPase"/>
</dbReference>
<evidence type="ECO:0008006" key="3">
    <source>
        <dbReference type="Google" id="ProtNLM"/>
    </source>
</evidence>
<dbReference type="RefSeq" id="WP_186861712.1">
    <property type="nucleotide sequence ID" value="NZ_JACOGC010000001.1"/>
</dbReference>
<organism evidence="1 2">
    <name type="scientific">Undibacterium griseum</name>
    <dbReference type="NCBI Taxonomy" id="2762295"/>
    <lineage>
        <taxon>Bacteria</taxon>
        <taxon>Pseudomonadati</taxon>
        <taxon>Pseudomonadota</taxon>
        <taxon>Betaproteobacteria</taxon>
        <taxon>Burkholderiales</taxon>
        <taxon>Oxalobacteraceae</taxon>
        <taxon>Undibacterium</taxon>
    </lineage>
</organism>
<sequence>MAEFEERADQLSLNLIDTTLADGEIFKNARRKLLSTGAKLLVGPRGTGKTHVMRYTYLHAMQTDSAPLVLYANFSRYLNLEPLLKKAPDALKRFHSWVVAKLLLSCFDFLSDKKEASLFLTGKNPLFDEIKLRELVSLLERGSGTEQYETYGQNLTVDHVLDAVDLLRKKFSRKRVVLLLDDAALSLADQYLIAFFEIYRLLKTEFVAPKASVYPGSTQYGPTFHASHESEEVPLWLSVEDAEYSQIMGDIATRRLTSTELAGINSDTLESFKFAAFGIPRAYLRLLREYLDVQAGTSQQKINKIIERQTELIGAEYDSLGIKLKQFSSLVATGRKFFERAVASVAAAKGLEPSARNIIFALKQDSDRNPLAERMLRFLIEVGMLYPLQAVSHGVNRKYDRFIPHLAFLHAQGVFREGRGSSSKDVPQYMQRPLAKQPIRRTLSTVLDPDELASLKLDLPPCQACNTARINESQRFCHNCGTELVGSSLFEECMKLPLEEVPGISDTLIARIHQSTKLRTVGHVYAAQNASADLQQASYVGPVRAGEIIGKVTLTVNEFLS</sequence>
<name>A0ABR6YJM6_9BURK</name>
<evidence type="ECO:0000313" key="1">
    <source>
        <dbReference type="EMBL" id="MBC3884096.1"/>
    </source>
</evidence>
<proteinExistence type="predicted"/>
<protein>
    <recommendedName>
        <fullName evidence="3">Zinc ribbon domain-containing protein</fullName>
    </recommendedName>
</protein>
<dbReference type="Proteomes" id="UP000613113">
    <property type="component" value="Unassembled WGS sequence"/>
</dbReference>